<sequence>MAYGEETLEGTGMDELSNVENERLSIWSKPARRYSTDGGNVPLMQDREGRKVCPSCSAVYSDTMDIDNRGETNSSHSPLSQTHPSSLNENDADPFAAEPRPASSCADGRQREGSLGTPETPTHAFSQPQQSAGGGARMRGMAGVDSGGESGSQPDDGQQDAEVEETPNHIRSNIPEVLPFQHPLPGRNSCDPSPPPPLAGGASLSSDDADNDGGSPTSLPTPQPANPPNAHANMPPDHHYSNSNLSNSDLFAHPHLPHSSLREEPVGRERERERGARSNQMMAIMADAATTEDGNTASNASSQVIPLRLALSRPGQSTFLPSADAERVAADPSVSARNEHAHNGAHHHHHYHHHQRERIEPAASDGEGPEGGGGGEDPRRRSDLNSRFEATMRYSEEILLNRMFKYSQSLCQEPQSGNEPLDVAREAELLGLLQKSAEVLTSLRNIPRRLEAQR</sequence>
<feature type="compositionally biased region" description="Polar residues" evidence="1">
    <location>
        <begin position="117"/>
        <end position="131"/>
    </location>
</feature>
<organism evidence="2 3">
    <name type="scientific">Vitrella brassicaformis (strain CCMP3155)</name>
    <dbReference type="NCBI Taxonomy" id="1169540"/>
    <lineage>
        <taxon>Eukaryota</taxon>
        <taxon>Sar</taxon>
        <taxon>Alveolata</taxon>
        <taxon>Colpodellida</taxon>
        <taxon>Vitrellaceae</taxon>
        <taxon>Vitrella</taxon>
    </lineage>
</organism>
<feature type="compositionally biased region" description="Basic and acidic residues" evidence="1">
    <location>
        <begin position="260"/>
        <end position="276"/>
    </location>
</feature>
<feature type="compositionally biased region" description="Polar residues" evidence="1">
    <location>
        <begin position="71"/>
        <end position="89"/>
    </location>
</feature>
<feature type="region of interest" description="Disordered" evidence="1">
    <location>
        <begin position="30"/>
        <end position="52"/>
    </location>
</feature>
<dbReference type="EMBL" id="CDMY01000243">
    <property type="protein sequence ID" value="CEL96111.1"/>
    <property type="molecule type" value="Genomic_DNA"/>
</dbReference>
<dbReference type="VEuPathDB" id="CryptoDB:Vbra_7519"/>
<protein>
    <submittedName>
        <fullName evidence="2">Uncharacterized protein</fullName>
    </submittedName>
</protein>
<feature type="region of interest" description="Disordered" evidence="1">
    <location>
        <begin position="344"/>
        <end position="387"/>
    </location>
</feature>
<keyword evidence="3" id="KW-1185">Reference proteome</keyword>
<reference evidence="2 3" key="1">
    <citation type="submission" date="2014-11" db="EMBL/GenBank/DDBJ databases">
        <authorList>
            <person name="Zhu J."/>
            <person name="Qi W."/>
            <person name="Song R."/>
        </authorList>
    </citation>
    <scope>NUCLEOTIDE SEQUENCE [LARGE SCALE GENOMIC DNA]</scope>
</reference>
<evidence type="ECO:0000313" key="2">
    <source>
        <dbReference type="EMBL" id="CEL96111.1"/>
    </source>
</evidence>
<gene>
    <name evidence="2" type="ORF">Vbra_7519</name>
</gene>
<feature type="region of interest" description="Disordered" evidence="1">
    <location>
        <begin position="64"/>
        <end position="281"/>
    </location>
</feature>
<name>A0A0G4EIF4_VITBC</name>
<dbReference type="Proteomes" id="UP000041254">
    <property type="component" value="Unassembled WGS sequence"/>
</dbReference>
<feature type="compositionally biased region" description="Basic residues" evidence="1">
    <location>
        <begin position="344"/>
        <end position="356"/>
    </location>
</feature>
<dbReference type="InParanoid" id="A0A0G4EIF4"/>
<proteinExistence type="predicted"/>
<dbReference type="AlphaFoldDB" id="A0A0G4EIF4"/>
<evidence type="ECO:0000313" key="3">
    <source>
        <dbReference type="Proteomes" id="UP000041254"/>
    </source>
</evidence>
<feature type="compositionally biased region" description="Basic and acidic residues" evidence="1">
    <location>
        <begin position="376"/>
        <end position="386"/>
    </location>
</feature>
<accession>A0A0G4EIF4</accession>
<evidence type="ECO:0000256" key="1">
    <source>
        <dbReference type="SAM" id="MobiDB-lite"/>
    </source>
</evidence>